<gene>
    <name evidence="4" type="ORF">H6P81_008859</name>
</gene>
<dbReference type="Proteomes" id="UP000825729">
    <property type="component" value="Unassembled WGS sequence"/>
</dbReference>
<dbReference type="EMBL" id="JAINDJ010000004">
    <property type="protein sequence ID" value="KAG9448894.1"/>
    <property type="molecule type" value="Genomic_DNA"/>
</dbReference>
<dbReference type="FunFam" id="1.25.40.10:FF:000731">
    <property type="entry name" value="Pentatricopeptide repeat-containing protein"/>
    <property type="match status" value="1"/>
</dbReference>
<dbReference type="PROSITE" id="PS51375">
    <property type="entry name" value="PPR"/>
    <property type="match status" value="4"/>
</dbReference>
<dbReference type="Pfam" id="PF20431">
    <property type="entry name" value="E_motif"/>
    <property type="match status" value="1"/>
</dbReference>
<dbReference type="SUPFAM" id="SSF48452">
    <property type="entry name" value="TPR-like"/>
    <property type="match status" value="1"/>
</dbReference>
<organism evidence="4 5">
    <name type="scientific">Aristolochia fimbriata</name>
    <name type="common">White veined hardy Dutchman's pipe vine</name>
    <dbReference type="NCBI Taxonomy" id="158543"/>
    <lineage>
        <taxon>Eukaryota</taxon>
        <taxon>Viridiplantae</taxon>
        <taxon>Streptophyta</taxon>
        <taxon>Embryophyta</taxon>
        <taxon>Tracheophyta</taxon>
        <taxon>Spermatophyta</taxon>
        <taxon>Magnoliopsida</taxon>
        <taxon>Magnoliidae</taxon>
        <taxon>Piperales</taxon>
        <taxon>Aristolochiaceae</taxon>
        <taxon>Aristolochia</taxon>
    </lineage>
</organism>
<proteinExistence type="predicted"/>
<dbReference type="InterPro" id="IPR046960">
    <property type="entry name" value="PPR_At4g14850-like_plant"/>
</dbReference>
<dbReference type="InterPro" id="IPR002885">
    <property type="entry name" value="PPR_rpt"/>
</dbReference>
<evidence type="ECO:0000313" key="4">
    <source>
        <dbReference type="EMBL" id="KAG9448894.1"/>
    </source>
</evidence>
<comment type="caution">
    <text evidence="4">The sequence shown here is derived from an EMBL/GenBank/DDBJ whole genome shotgun (WGS) entry which is preliminary data.</text>
</comment>
<dbReference type="Pfam" id="PF12854">
    <property type="entry name" value="PPR_1"/>
    <property type="match status" value="2"/>
</dbReference>
<evidence type="ECO:0000256" key="2">
    <source>
        <dbReference type="PROSITE-ProRule" id="PRU00708"/>
    </source>
</evidence>
<feature type="repeat" description="PPR" evidence="2">
    <location>
        <begin position="304"/>
        <end position="338"/>
    </location>
</feature>
<evidence type="ECO:0000313" key="5">
    <source>
        <dbReference type="Proteomes" id="UP000825729"/>
    </source>
</evidence>
<dbReference type="Pfam" id="PF13812">
    <property type="entry name" value="PPR_3"/>
    <property type="match status" value="1"/>
</dbReference>
<name>A0AAV7EJX7_ARIFI</name>
<dbReference type="FunFam" id="1.25.40.10:FF:000125">
    <property type="entry name" value="Pentatricopeptide repeat-containing protein"/>
    <property type="match status" value="1"/>
</dbReference>
<dbReference type="GO" id="GO:0008270">
    <property type="term" value="F:zinc ion binding"/>
    <property type="evidence" value="ECO:0007669"/>
    <property type="project" value="InterPro"/>
</dbReference>
<dbReference type="Pfam" id="PF01535">
    <property type="entry name" value="PPR"/>
    <property type="match status" value="4"/>
</dbReference>
<keyword evidence="5" id="KW-1185">Reference proteome</keyword>
<dbReference type="GO" id="GO:0009451">
    <property type="term" value="P:RNA modification"/>
    <property type="evidence" value="ECO:0007669"/>
    <property type="project" value="InterPro"/>
</dbReference>
<dbReference type="FunFam" id="1.25.40.10:FF:000184">
    <property type="entry name" value="Pentatricopeptide repeat-containing protein, chloroplastic"/>
    <property type="match status" value="1"/>
</dbReference>
<sequence>MQMLQYSLKPDNFTFPFLVKASSARKSVAEGKQMHGQIVKYGFEIDTFVVNTLLYFYSAAGEMVSAKALFETSPNLDVVSYNTLIDGYVKCGQVDDARDLFDTMPEKNEVSWSSIISGYARNGDLDVAQALFDKMPVKRNVVTWNSMISGFARSGLLPMARNLFDEMPERTLVSWNSMISGYAQNGQLESARELFDQMQEKDVFSWSSIISGYAQNNRCREALNLFKEMLSENKVRPNEVTMLSILSVCAQLAALEQGKWVHAFIDKNKMPHTDSLAAALVDMYMKCGCVETATNLFRKLDQRDVSTWNAFITGLAVNGVSHDSLEAFKEMQRLKINPNDITFMGVLMACSHGGLVREGQKHFTNMSKIYGIQPEMKHYGCMIDMLGRAGLLEEAEEIIGKMPMKPDVMILGALLGACKIHGNVCIARRVGQDFFELKNTEGGCHLLLSNIYAASGRWEEASEIRCRIKRSGFKKEPGSSCVELEGTVHEFVEGDTSHPQTGEIYLWLDEMVKKFRSEGYSPVTANVVLDLGEEDKEMCVTYHSEKLAVAFALISRAAGPSIRIVKNLRICCDCHLFMKYLSSFMRADSSGSVLGKVIFPAENFVDKACTLQATWYLTLWWEVRSSSGVGIHTFSQANNHV</sequence>
<reference evidence="4 5" key="1">
    <citation type="submission" date="2021-07" db="EMBL/GenBank/DDBJ databases">
        <title>The Aristolochia fimbriata genome: insights into angiosperm evolution, floral development and chemical biosynthesis.</title>
        <authorList>
            <person name="Jiao Y."/>
        </authorList>
    </citation>
    <scope>NUCLEOTIDE SEQUENCE [LARGE SCALE GENOMIC DNA]</scope>
    <source>
        <strain evidence="4">IBCAS-2021</strain>
        <tissue evidence="4">Leaf</tissue>
    </source>
</reference>
<dbReference type="InterPro" id="IPR032867">
    <property type="entry name" value="DYW_dom"/>
</dbReference>
<feature type="repeat" description="PPR" evidence="2">
    <location>
        <begin position="171"/>
        <end position="205"/>
    </location>
</feature>
<protein>
    <recommendedName>
        <fullName evidence="3">DYW domain-containing protein</fullName>
    </recommendedName>
</protein>
<dbReference type="Pfam" id="PF14432">
    <property type="entry name" value="DYW_deaminase"/>
    <property type="match status" value="1"/>
</dbReference>
<dbReference type="InterPro" id="IPR011990">
    <property type="entry name" value="TPR-like_helical_dom_sf"/>
</dbReference>
<dbReference type="PANTHER" id="PTHR47926:SF444">
    <property type="entry name" value="PENTATRICOPEPTIDE REPEAT-CONTAINING PROTEIN"/>
    <property type="match status" value="1"/>
</dbReference>
<dbReference type="AlphaFoldDB" id="A0AAV7EJX7"/>
<dbReference type="PANTHER" id="PTHR47926">
    <property type="entry name" value="PENTATRICOPEPTIDE REPEAT-CONTAINING PROTEIN"/>
    <property type="match status" value="1"/>
</dbReference>
<dbReference type="InterPro" id="IPR046848">
    <property type="entry name" value="E_motif"/>
</dbReference>
<keyword evidence="1" id="KW-0677">Repeat</keyword>
<accession>A0AAV7EJX7</accession>
<feature type="repeat" description="PPR" evidence="2">
    <location>
        <begin position="77"/>
        <end position="111"/>
    </location>
</feature>
<evidence type="ECO:0000256" key="1">
    <source>
        <dbReference type="ARBA" id="ARBA00022737"/>
    </source>
</evidence>
<dbReference type="NCBIfam" id="TIGR00756">
    <property type="entry name" value="PPR"/>
    <property type="match status" value="7"/>
</dbReference>
<dbReference type="Gene3D" id="1.25.40.10">
    <property type="entry name" value="Tetratricopeptide repeat domain"/>
    <property type="match status" value="4"/>
</dbReference>
<feature type="repeat" description="PPR" evidence="2">
    <location>
        <begin position="140"/>
        <end position="170"/>
    </location>
</feature>
<evidence type="ECO:0000259" key="3">
    <source>
        <dbReference type="Pfam" id="PF14432"/>
    </source>
</evidence>
<dbReference type="GO" id="GO:0048731">
    <property type="term" value="P:system development"/>
    <property type="evidence" value="ECO:0007669"/>
    <property type="project" value="UniProtKB-ARBA"/>
</dbReference>
<dbReference type="GO" id="GO:0003723">
    <property type="term" value="F:RNA binding"/>
    <property type="evidence" value="ECO:0007669"/>
    <property type="project" value="InterPro"/>
</dbReference>
<feature type="domain" description="DYW" evidence="3">
    <location>
        <begin position="519"/>
        <end position="587"/>
    </location>
</feature>